<evidence type="ECO:0000313" key="2">
    <source>
        <dbReference type="EMBL" id="THY72815.1"/>
    </source>
</evidence>
<keyword evidence="1" id="KW-0472">Membrane</keyword>
<sequence length="80" mass="8486">MTTACSSGRALISLIICNNHLQGLALFFFFALGANPFTCVLAPAMFMLISKAYPCIIDVDADTCLTPHLVLALGVLLPSL</sequence>
<gene>
    <name evidence="2" type="ORF">D6C94_06380</name>
</gene>
<reference evidence="2 3" key="1">
    <citation type="submission" date="2018-10" db="EMBL/GenBank/DDBJ databases">
        <title>Fifty Aureobasidium pullulans genomes reveal a recombining polyextremotolerant generalist.</title>
        <authorList>
            <person name="Gostincar C."/>
            <person name="Turk M."/>
            <person name="Zajc J."/>
            <person name="Gunde-Cimerman N."/>
        </authorList>
    </citation>
    <scope>NUCLEOTIDE SEQUENCE [LARGE SCALE GENOMIC DNA]</scope>
    <source>
        <strain evidence="2 3">EXF-4256</strain>
    </source>
</reference>
<dbReference type="AlphaFoldDB" id="A0AB38LW74"/>
<keyword evidence="1" id="KW-0812">Transmembrane</keyword>
<evidence type="ECO:0000313" key="3">
    <source>
        <dbReference type="Proteomes" id="UP000305064"/>
    </source>
</evidence>
<protein>
    <submittedName>
        <fullName evidence="2">Uncharacterized protein</fullName>
    </submittedName>
</protein>
<name>A0AB38LW74_AURPU</name>
<dbReference type="EMBL" id="QZBJ01000042">
    <property type="protein sequence ID" value="THY72815.1"/>
    <property type="molecule type" value="Genomic_DNA"/>
</dbReference>
<keyword evidence="1" id="KW-1133">Transmembrane helix</keyword>
<dbReference type="Proteomes" id="UP000305064">
    <property type="component" value="Unassembled WGS sequence"/>
</dbReference>
<evidence type="ECO:0000256" key="1">
    <source>
        <dbReference type="SAM" id="Phobius"/>
    </source>
</evidence>
<proteinExistence type="predicted"/>
<comment type="caution">
    <text evidence="2">The sequence shown here is derived from an EMBL/GenBank/DDBJ whole genome shotgun (WGS) entry which is preliminary data.</text>
</comment>
<feature type="transmembrane region" description="Helical" evidence="1">
    <location>
        <begin position="24"/>
        <end position="49"/>
    </location>
</feature>
<accession>A0AB38LW74</accession>
<organism evidence="2 3">
    <name type="scientific">Aureobasidium pullulans</name>
    <name type="common">Black yeast</name>
    <name type="synonym">Pullularia pullulans</name>
    <dbReference type="NCBI Taxonomy" id="5580"/>
    <lineage>
        <taxon>Eukaryota</taxon>
        <taxon>Fungi</taxon>
        <taxon>Dikarya</taxon>
        <taxon>Ascomycota</taxon>
        <taxon>Pezizomycotina</taxon>
        <taxon>Dothideomycetes</taxon>
        <taxon>Dothideomycetidae</taxon>
        <taxon>Dothideales</taxon>
        <taxon>Saccotheciaceae</taxon>
        <taxon>Aureobasidium</taxon>
    </lineage>
</organism>